<gene>
    <name evidence="2" type="ORF">SAMN05421833_12312</name>
</gene>
<sequence>MDLDRAHAFAETWVAEWNAHDLDRILRHYAGDVVFRSPIAARLIEGSDGTIRGKDALRAYWAEGLRRNPDLRFEVVGVYAGIDCVVINFRKETGALANEVLVFEDDLIVSGWGTHGPE</sequence>
<keyword evidence="3" id="KW-1185">Reference proteome</keyword>
<evidence type="ECO:0000313" key="3">
    <source>
        <dbReference type="Proteomes" id="UP000186096"/>
    </source>
</evidence>
<feature type="domain" description="SnoaL-like" evidence="1">
    <location>
        <begin position="11"/>
        <end position="91"/>
    </location>
</feature>
<accession>A0A1N7FNF3</accession>
<dbReference type="SUPFAM" id="SSF54427">
    <property type="entry name" value="NTF2-like"/>
    <property type="match status" value="1"/>
</dbReference>
<dbReference type="Gene3D" id="3.10.450.50">
    <property type="match status" value="1"/>
</dbReference>
<dbReference type="RefSeq" id="WP_076439364.1">
    <property type="nucleotide sequence ID" value="NZ_CP192071.1"/>
</dbReference>
<dbReference type="Proteomes" id="UP000186096">
    <property type="component" value="Unassembled WGS sequence"/>
</dbReference>
<proteinExistence type="predicted"/>
<dbReference type="GeneID" id="97499852"/>
<dbReference type="Pfam" id="PF12680">
    <property type="entry name" value="SnoaL_2"/>
    <property type="match status" value="1"/>
</dbReference>
<name>A0A1N7FNF3_9ACTN</name>
<dbReference type="AlphaFoldDB" id="A0A1N7FNF3"/>
<dbReference type="EMBL" id="FTNI01000023">
    <property type="protein sequence ID" value="SIS01833.1"/>
    <property type="molecule type" value="Genomic_DNA"/>
</dbReference>
<reference evidence="3" key="1">
    <citation type="submission" date="2017-01" db="EMBL/GenBank/DDBJ databases">
        <authorList>
            <person name="Varghese N."/>
            <person name="Submissions S."/>
        </authorList>
    </citation>
    <scope>NUCLEOTIDE SEQUENCE [LARGE SCALE GENOMIC DNA]</scope>
    <source>
        <strain evidence="3">ATCC 12950</strain>
    </source>
</reference>
<dbReference type="InterPro" id="IPR032710">
    <property type="entry name" value="NTF2-like_dom_sf"/>
</dbReference>
<evidence type="ECO:0000259" key="1">
    <source>
        <dbReference type="Pfam" id="PF12680"/>
    </source>
</evidence>
<evidence type="ECO:0000313" key="2">
    <source>
        <dbReference type="EMBL" id="SIS01833.1"/>
    </source>
</evidence>
<dbReference type="InterPro" id="IPR037401">
    <property type="entry name" value="SnoaL-like"/>
</dbReference>
<protein>
    <submittedName>
        <fullName evidence="2">SnoaL-like domain-containing protein</fullName>
    </submittedName>
</protein>
<organism evidence="2 3">
    <name type="scientific">Microbispora rosea</name>
    <dbReference type="NCBI Taxonomy" id="58117"/>
    <lineage>
        <taxon>Bacteria</taxon>
        <taxon>Bacillati</taxon>
        <taxon>Actinomycetota</taxon>
        <taxon>Actinomycetes</taxon>
        <taxon>Streptosporangiales</taxon>
        <taxon>Streptosporangiaceae</taxon>
        <taxon>Microbispora</taxon>
    </lineage>
</organism>
<dbReference type="STRING" id="58117.SAMN05421833_12312"/>
<dbReference type="OrthoDB" id="333383at2"/>